<dbReference type="Proteomes" id="UP000186228">
    <property type="component" value="Unassembled WGS sequence"/>
</dbReference>
<dbReference type="Gene3D" id="3.40.50.1360">
    <property type="match status" value="1"/>
</dbReference>
<evidence type="ECO:0000256" key="1">
    <source>
        <dbReference type="ARBA" id="ARBA00022491"/>
    </source>
</evidence>
<dbReference type="PROSITE" id="PS51000">
    <property type="entry name" value="HTH_DEOR_2"/>
    <property type="match status" value="1"/>
</dbReference>
<evidence type="ECO:0000259" key="4">
    <source>
        <dbReference type="PROSITE" id="PS51000"/>
    </source>
</evidence>
<dbReference type="InterPro" id="IPR014036">
    <property type="entry name" value="DeoR-like_C"/>
</dbReference>
<dbReference type="InterPro" id="IPR036388">
    <property type="entry name" value="WH-like_DNA-bd_sf"/>
</dbReference>
<dbReference type="STRING" id="52131.GA0061100_101612"/>
<dbReference type="InterPro" id="IPR050313">
    <property type="entry name" value="Carb_Metab_HTH_regulators"/>
</dbReference>
<evidence type="ECO:0000256" key="3">
    <source>
        <dbReference type="ARBA" id="ARBA00023163"/>
    </source>
</evidence>
<dbReference type="SUPFAM" id="SSF100950">
    <property type="entry name" value="NagB/RpiA/CoA transferase-like"/>
    <property type="match status" value="1"/>
</dbReference>
<dbReference type="PRINTS" id="PR00037">
    <property type="entry name" value="HTHLACR"/>
</dbReference>
<evidence type="ECO:0000313" key="6">
    <source>
        <dbReference type="Proteomes" id="UP000186228"/>
    </source>
</evidence>
<feature type="domain" description="HTH deoR-type" evidence="4">
    <location>
        <begin position="20"/>
        <end position="75"/>
    </location>
</feature>
<evidence type="ECO:0000256" key="2">
    <source>
        <dbReference type="ARBA" id="ARBA00023015"/>
    </source>
</evidence>
<dbReference type="SMART" id="SM00420">
    <property type="entry name" value="HTH_DEOR"/>
    <property type="match status" value="1"/>
</dbReference>
<reference evidence="6" key="1">
    <citation type="submission" date="2016-08" db="EMBL/GenBank/DDBJ databases">
        <authorList>
            <person name="Varghese N."/>
            <person name="Submissions Spin"/>
        </authorList>
    </citation>
    <scope>NUCLEOTIDE SEQUENCE [LARGE SCALE GENOMIC DNA]</scope>
    <source>
        <strain evidence="6">CCBAU 57015</strain>
    </source>
</reference>
<dbReference type="Gene3D" id="1.10.10.10">
    <property type="entry name" value="Winged helix-like DNA-binding domain superfamily/Winged helix DNA-binding domain"/>
    <property type="match status" value="1"/>
</dbReference>
<protein>
    <submittedName>
        <fullName evidence="5">Transcriptional regulator, DeoR family</fullName>
    </submittedName>
</protein>
<keyword evidence="2" id="KW-0805">Transcription regulation</keyword>
<dbReference type="InterPro" id="IPR037171">
    <property type="entry name" value="NagB/RpiA_transferase-like"/>
</dbReference>
<sequence>MHIDYLIYARYCKFMSNSLPLSRRDVIEARLAEGRQIVAAALAAEFNVSEDAVRRDLRALAAEGKCRRVYGGALPLLTPSQPMAARVGQESGRKRALAKAAVAMIEPGEFLFIDSSSTNLAMVDLLPKDLDVTIATNSIDIASAVMKRGDIPLVLIGGAVDPVVGGSVDASAVAAIEAMNIDRCFLGVCAVSARNGISVYEHADAIFKRTLLKRSAARIAPITSEKFHERAPHRIGGADDIDWLVVEDDLPATDEKAAADVGFSLVKASDVASSS</sequence>
<dbReference type="PANTHER" id="PTHR30363">
    <property type="entry name" value="HTH-TYPE TRANSCRIPTIONAL REGULATOR SRLR-RELATED"/>
    <property type="match status" value="1"/>
</dbReference>
<dbReference type="InterPro" id="IPR001034">
    <property type="entry name" value="DeoR_HTH"/>
</dbReference>
<dbReference type="Pfam" id="PF08220">
    <property type="entry name" value="HTH_DeoR"/>
    <property type="match status" value="1"/>
</dbReference>
<gene>
    <name evidence="5" type="ORF">GA0061100_101612</name>
</gene>
<dbReference type="EMBL" id="FMAC01000001">
    <property type="protein sequence ID" value="SCB10075.1"/>
    <property type="molecule type" value="Genomic_DNA"/>
</dbReference>
<dbReference type="InterPro" id="IPR036390">
    <property type="entry name" value="WH_DNA-bd_sf"/>
</dbReference>
<accession>A0A1C3U420</accession>
<dbReference type="PANTHER" id="PTHR30363:SF4">
    <property type="entry name" value="GLYCEROL-3-PHOSPHATE REGULON REPRESSOR"/>
    <property type="match status" value="1"/>
</dbReference>
<dbReference type="SUPFAM" id="SSF46785">
    <property type="entry name" value="Winged helix' DNA-binding domain"/>
    <property type="match status" value="1"/>
</dbReference>
<evidence type="ECO:0000313" key="5">
    <source>
        <dbReference type="EMBL" id="SCB10075.1"/>
    </source>
</evidence>
<dbReference type="GO" id="GO:0003700">
    <property type="term" value="F:DNA-binding transcription factor activity"/>
    <property type="evidence" value="ECO:0007669"/>
    <property type="project" value="InterPro"/>
</dbReference>
<dbReference type="Pfam" id="PF00455">
    <property type="entry name" value="DeoRC"/>
    <property type="match status" value="1"/>
</dbReference>
<dbReference type="AlphaFoldDB" id="A0A1C3U420"/>
<keyword evidence="6" id="KW-1185">Reference proteome</keyword>
<name>A0A1C3U420_9HYPH</name>
<keyword evidence="1" id="KW-0678">Repressor</keyword>
<proteinExistence type="predicted"/>
<organism evidence="5 6">
    <name type="scientific">Rhizobium hainanense</name>
    <dbReference type="NCBI Taxonomy" id="52131"/>
    <lineage>
        <taxon>Bacteria</taxon>
        <taxon>Pseudomonadati</taxon>
        <taxon>Pseudomonadota</taxon>
        <taxon>Alphaproteobacteria</taxon>
        <taxon>Hyphomicrobiales</taxon>
        <taxon>Rhizobiaceae</taxon>
        <taxon>Rhizobium/Agrobacterium group</taxon>
        <taxon>Rhizobium</taxon>
    </lineage>
</organism>
<keyword evidence="3" id="KW-0804">Transcription</keyword>
<dbReference type="SMART" id="SM01134">
    <property type="entry name" value="DeoRC"/>
    <property type="match status" value="1"/>
</dbReference>